<evidence type="ECO:0008006" key="8">
    <source>
        <dbReference type="Google" id="ProtNLM"/>
    </source>
</evidence>
<evidence type="ECO:0000256" key="2">
    <source>
        <dbReference type="ARBA" id="ARBA00022475"/>
    </source>
</evidence>
<evidence type="ECO:0000256" key="4">
    <source>
        <dbReference type="ARBA" id="ARBA00022989"/>
    </source>
</evidence>
<gene>
    <name evidence="7" type="ORF">METZ01_LOCUS186139</name>
</gene>
<dbReference type="GO" id="GO:0009306">
    <property type="term" value="P:protein secretion"/>
    <property type="evidence" value="ECO:0007669"/>
    <property type="project" value="InterPro"/>
</dbReference>
<keyword evidence="4 6" id="KW-1133">Transmembrane helix</keyword>
<protein>
    <recommendedName>
        <fullName evidence="8">Flagellar biosynthetic protein FliQ</fullName>
    </recommendedName>
</protein>
<sequence length="72" mass="8059">MYIATPLLGTTLLVGLAVGIFQAVTSIQEMTLTFIPKMAVVAIMLIILTPWFLDVLIRFTQEIIYQIPFMSP</sequence>
<evidence type="ECO:0000256" key="3">
    <source>
        <dbReference type="ARBA" id="ARBA00022692"/>
    </source>
</evidence>
<accession>A0A382D4Q2</accession>
<comment type="subcellular location">
    <subcellularLocation>
        <location evidence="1">Cell membrane</location>
        <topology evidence="1">Multi-pass membrane protein</topology>
    </subcellularLocation>
</comment>
<dbReference type="PRINTS" id="PR00952">
    <property type="entry name" value="TYPE3IMQPROT"/>
</dbReference>
<dbReference type="EMBL" id="UINC01037580">
    <property type="protein sequence ID" value="SVB33285.1"/>
    <property type="molecule type" value="Genomic_DNA"/>
</dbReference>
<keyword evidence="3 6" id="KW-0812">Transmembrane</keyword>
<proteinExistence type="predicted"/>
<dbReference type="GO" id="GO:0005886">
    <property type="term" value="C:plasma membrane"/>
    <property type="evidence" value="ECO:0007669"/>
    <property type="project" value="UniProtKB-SubCell"/>
</dbReference>
<reference evidence="7" key="1">
    <citation type="submission" date="2018-05" db="EMBL/GenBank/DDBJ databases">
        <authorList>
            <person name="Lanie J.A."/>
            <person name="Ng W.-L."/>
            <person name="Kazmierczak K.M."/>
            <person name="Andrzejewski T.M."/>
            <person name="Davidsen T.M."/>
            <person name="Wayne K.J."/>
            <person name="Tettelin H."/>
            <person name="Glass J.I."/>
            <person name="Rusch D."/>
            <person name="Podicherti R."/>
            <person name="Tsui H.-C.T."/>
            <person name="Winkler M.E."/>
        </authorList>
    </citation>
    <scope>NUCLEOTIDE SEQUENCE</scope>
</reference>
<dbReference type="PIRSF" id="PIRSF004669">
    <property type="entry name" value="FliQ"/>
    <property type="match status" value="1"/>
</dbReference>
<organism evidence="7">
    <name type="scientific">marine metagenome</name>
    <dbReference type="NCBI Taxonomy" id="408172"/>
    <lineage>
        <taxon>unclassified sequences</taxon>
        <taxon>metagenomes</taxon>
        <taxon>ecological metagenomes</taxon>
    </lineage>
</organism>
<evidence type="ECO:0000313" key="7">
    <source>
        <dbReference type="EMBL" id="SVB33285.1"/>
    </source>
</evidence>
<dbReference type="PANTHER" id="PTHR34040">
    <property type="entry name" value="FLAGELLAR BIOSYNTHETIC PROTEIN FLIQ"/>
    <property type="match status" value="1"/>
</dbReference>
<evidence type="ECO:0000256" key="1">
    <source>
        <dbReference type="ARBA" id="ARBA00004651"/>
    </source>
</evidence>
<keyword evidence="2" id="KW-1003">Cell membrane</keyword>
<dbReference type="PANTHER" id="PTHR34040:SF2">
    <property type="entry name" value="FLAGELLAR BIOSYNTHETIC PROTEIN FLIQ"/>
    <property type="match status" value="1"/>
</dbReference>
<dbReference type="Pfam" id="PF01313">
    <property type="entry name" value="Bac_export_3"/>
    <property type="match status" value="1"/>
</dbReference>
<name>A0A382D4Q2_9ZZZZ</name>
<feature type="transmembrane region" description="Helical" evidence="6">
    <location>
        <begin position="39"/>
        <end position="57"/>
    </location>
</feature>
<evidence type="ECO:0000256" key="6">
    <source>
        <dbReference type="SAM" id="Phobius"/>
    </source>
</evidence>
<evidence type="ECO:0000256" key="5">
    <source>
        <dbReference type="ARBA" id="ARBA00023136"/>
    </source>
</evidence>
<dbReference type="InterPro" id="IPR002191">
    <property type="entry name" value="Bac_export_3"/>
</dbReference>
<dbReference type="AlphaFoldDB" id="A0A382D4Q2"/>
<keyword evidence="5 6" id="KW-0472">Membrane</keyword>